<evidence type="ECO:0000259" key="5">
    <source>
        <dbReference type="PROSITE" id="PS51443"/>
    </source>
</evidence>
<comment type="caution">
    <text evidence="6">The sequence shown here is derived from an EMBL/GenBank/DDBJ whole genome shotgun (WGS) entry which is preliminary data.</text>
</comment>
<dbReference type="PANTHER" id="PTHR33447">
    <property type="entry name" value="GLUTATHIONE GAMMA-GLUTAMYLCYSTEINYLTRANSFERASE"/>
    <property type="match status" value="1"/>
</dbReference>
<dbReference type="InterPro" id="IPR038765">
    <property type="entry name" value="Papain-like_cys_pep_sf"/>
</dbReference>
<dbReference type="InParanoid" id="A0A2P6NRY5"/>
<dbReference type="Pfam" id="PF05023">
    <property type="entry name" value="Phytochelatin"/>
    <property type="match status" value="1"/>
</dbReference>
<feature type="domain" description="Peptidase C83" evidence="5">
    <location>
        <begin position="4"/>
        <end position="224"/>
    </location>
</feature>
<keyword evidence="2" id="KW-0104">Cadmium</keyword>
<gene>
    <name evidence="6" type="ORF">PROFUN_02866</name>
</gene>
<dbReference type="GO" id="GO:0016756">
    <property type="term" value="F:glutathione gamma-glutamylcysteinyltransferase activity"/>
    <property type="evidence" value="ECO:0007669"/>
    <property type="project" value="UniProtKB-EC"/>
</dbReference>
<name>A0A2P6NRY5_9EUKA</name>
<evidence type="ECO:0000256" key="3">
    <source>
        <dbReference type="ARBA" id="ARBA00022679"/>
    </source>
</evidence>
<dbReference type="InterPro" id="IPR038156">
    <property type="entry name" value="PCS_N_sf"/>
</dbReference>
<evidence type="ECO:0000256" key="1">
    <source>
        <dbReference type="ARBA" id="ARBA00012468"/>
    </source>
</evidence>
<dbReference type="EC" id="2.3.2.15" evidence="1"/>
<evidence type="ECO:0000313" key="6">
    <source>
        <dbReference type="EMBL" id="PRP86717.1"/>
    </source>
</evidence>
<dbReference type="InterPro" id="IPR040409">
    <property type="entry name" value="PCS-like"/>
</dbReference>
<dbReference type="EMBL" id="MDYQ01000027">
    <property type="protein sequence ID" value="PRP86717.1"/>
    <property type="molecule type" value="Genomic_DNA"/>
</dbReference>
<organism evidence="6 7">
    <name type="scientific">Planoprotostelium fungivorum</name>
    <dbReference type="NCBI Taxonomy" id="1890364"/>
    <lineage>
        <taxon>Eukaryota</taxon>
        <taxon>Amoebozoa</taxon>
        <taxon>Evosea</taxon>
        <taxon>Variosea</taxon>
        <taxon>Cavosteliida</taxon>
        <taxon>Cavosteliaceae</taxon>
        <taxon>Planoprotostelium</taxon>
    </lineage>
</organism>
<dbReference type="AlphaFoldDB" id="A0A2P6NRY5"/>
<dbReference type="Gene3D" id="3.90.70.30">
    <property type="entry name" value="Phytochelatin synthase, N-terminal domain"/>
    <property type="match status" value="1"/>
</dbReference>
<proteinExistence type="predicted"/>
<dbReference type="FunFam" id="3.90.70.30:FF:000001">
    <property type="entry name" value="Glutathione gamma-glutamylcysteinyltransferase 1"/>
    <property type="match status" value="1"/>
</dbReference>
<sequence>MQPTNVRGFYRRPLPDTCVAFESAEGRSIFRDALEDGGMECYFPLAAQFHTQADPAFCGLGTLSMILNAFQIDPGRIWMGPWRWYSETFLDCCLPLEEVQKNGITLPQFVCLADCNGLLTQLNYASESDVQKFRNEVSAACRKPEKRVVVVSYDRRGLGQTGAGHFSPVGGYDQRRDMVLLLDVARFKYPPHWVSLTLLFDSMKSNDPATERSRGFVTLTDGGTKSKFCTVNSEGKNVSWSRITKRLSKNIREGIERKGDVCEAILDALFSVEEGETTKIVETISFYSQETRGGNTVEMEEFIRQIQSLAAFHFVTDYVTSRSLQADREMMCELATIAFLSCPDTSITETPDTSSMHRYREMMRETGGTPMVKEDVDVIQRNLIAICQCSTLRCCKPN</sequence>
<dbReference type="InterPro" id="IPR007719">
    <property type="entry name" value="PCS_N"/>
</dbReference>
<dbReference type="GO" id="GO:0010038">
    <property type="term" value="P:response to metal ion"/>
    <property type="evidence" value="ECO:0007669"/>
    <property type="project" value="InterPro"/>
</dbReference>
<keyword evidence="4" id="KW-0479">Metal-binding</keyword>
<dbReference type="Proteomes" id="UP000241769">
    <property type="component" value="Unassembled WGS sequence"/>
</dbReference>
<evidence type="ECO:0000256" key="4">
    <source>
        <dbReference type="ARBA" id="ARBA00022723"/>
    </source>
</evidence>
<accession>A0A2P6NRY5</accession>
<evidence type="ECO:0000313" key="7">
    <source>
        <dbReference type="Proteomes" id="UP000241769"/>
    </source>
</evidence>
<protein>
    <recommendedName>
        <fullName evidence="1">glutathione gamma-glutamylcysteinyltransferase</fullName>
        <ecNumber evidence="1">2.3.2.15</ecNumber>
    </recommendedName>
</protein>
<dbReference type="SUPFAM" id="SSF54001">
    <property type="entry name" value="Cysteine proteinases"/>
    <property type="match status" value="1"/>
</dbReference>
<dbReference type="OrthoDB" id="448954at2759"/>
<reference evidence="6 7" key="1">
    <citation type="journal article" date="2018" name="Genome Biol. Evol.">
        <title>Multiple Roots of Fruiting Body Formation in Amoebozoa.</title>
        <authorList>
            <person name="Hillmann F."/>
            <person name="Forbes G."/>
            <person name="Novohradska S."/>
            <person name="Ferling I."/>
            <person name="Riege K."/>
            <person name="Groth M."/>
            <person name="Westermann M."/>
            <person name="Marz M."/>
            <person name="Spaller T."/>
            <person name="Winckler T."/>
            <person name="Schaap P."/>
            <person name="Glockner G."/>
        </authorList>
    </citation>
    <scope>NUCLEOTIDE SEQUENCE [LARGE SCALE GENOMIC DNA]</scope>
    <source>
        <strain evidence="6 7">Jena</strain>
    </source>
</reference>
<dbReference type="GO" id="GO:0046872">
    <property type="term" value="F:metal ion binding"/>
    <property type="evidence" value="ECO:0007669"/>
    <property type="project" value="UniProtKB-KW"/>
</dbReference>
<keyword evidence="3 6" id="KW-0808">Transferase</keyword>
<dbReference type="GO" id="GO:0046938">
    <property type="term" value="P:phytochelatin biosynthetic process"/>
    <property type="evidence" value="ECO:0007669"/>
    <property type="project" value="InterPro"/>
</dbReference>
<dbReference type="PROSITE" id="PS51443">
    <property type="entry name" value="PCS"/>
    <property type="match status" value="1"/>
</dbReference>
<evidence type="ECO:0000256" key="2">
    <source>
        <dbReference type="ARBA" id="ARBA00022539"/>
    </source>
</evidence>
<keyword evidence="7" id="KW-1185">Reference proteome</keyword>